<dbReference type="RefSeq" id="WP_203997658.1">
    <property type="nucleotide sequence ID" value="NZ_BOPG01000033.1"/>
</dbReference>
<protein>
    <submittedName>
        <fullName evidence="7">HTH-type transcriptional regulator PksA</fullName>
    </submittedName>
</protein>
<dbReference type="PANTHER" id="PTHR47506:SF6">
    <property type="entry name" value="HTH-TYPE TRANSCRIPTIONAL REPRESSOR NEMR"/>
    <property type="match status" value="1"/>
</dbReference>
<name>A0A8J3Z7N6_9ACTN</name>
<evidence type="ECO:0000313" key="7">
    <source>
        <dbReference type="EMBL" id="GIJ57858.1"/>
    </source>
</evidence>
<sequence length="211" mass="22443">MPRIADHDARRRQVAAAVADLVASDGLDGVTVARTAATAGISVGLVQHYFKSKDDMLLFAFTHVRDRIDARVAEGVAAGVRSGARIEHVLLDALGELLPLDERRHRECRVTLAFAGRTVDNPRLAEALNAGAEGVRARLAEAIHNGKECGEVPVETDDRLEAVRLLSLVDGLALHAFTGPGSVSPDAARAALARHLGTLFPGPCHHPRPAK</sequence>
<keyword evidence="2" id="KW-0805">Transcription regulation</keyword>
<keyword evidence="3 5" id="KW-0238">DNA-binding</keyword>
<keyword evidence="8" id="KW-1185">Reference proteome</keyword>
<dbReference type="SUPFAM" id="SSF46689">
    <property type="entry name" value="Homeodomain-like"/>
    <property type="match status" value="1"/>
</dbReference>
<evidence type="ECO:0000256" key="4">
    <source>
        <dbReference type="ARBA" id="ARBA00023163"/>
    </source>
</evidence>
<dbReference type="Gene3D" id="1.10.357.10">
    <property type="entry name" value="Tetracycline Repressor, domain 2"/>
    <property type="match status" value="1"/>
</dbReference>
<feature type="domain" description="HTH tetR-type" evidence="6">
    <location>
        <begin position="8"/>
        <end position="68"/>
    </location>
</feature>
<evidence type="ECO:0000256" key="5">
    <source>
        <dbReference type="PROSITE-ProRule" id="PRU00335"/>
    </source>
</evidence>
<dbReference type="PROSITE" id="PS50977">
    <property type="entry name" value="HTH_TETR_2"/>
    <property type="match status" value="1"/>
</dbReference>
<gene>
    <name evidence="7" type="primary">pksA</name>
    <name evidence="7" type="ORF">Vau01_053740</name>
</gene>
<keyword evidence="1" id="KW-0678">Repressor</keyword>
<dbReference type="PANTHER" id="PTHR47506">
    <property type="entry name" value="TRANSCRIPTIONAL REGULATORY PROTEIN"/>
    <property type="match status" value="1"/>
</dbReference>
<comment type="caution">
    <text evidence="7">The sequence shown here is derived from an EMBL/GenBank/DDBJ whole genome shotgun (WGS) entry which is preliminary data.</text>
</comment>
<dbReference type="Pfam" id="PF00440">
    <property type="entry name" value="TetR_N"/>
    <property type="match status" value="1"/>
</dbReference>
<dbReference type="GO" id="GO:0003677">
    <property type="term" value="F:DNA binding"/>
    <property type="evidence" value="ECO:0007669"/>
    <property type="project" value="UniProtKB-UniRule"/>
</dbReference>
<keyword evidence="4" id="KW-0804">Transcription</keyword>
<dbReference type="InterPro" id="IPR039538">
    <property type="entry name" value="BetI_C"/>
</dbReference>
<proteinExistence type="predicted"/>
<dbReference type="InterPro" id="IPR001647">
    <property type="entry name" value="HTH_TetR"/>
</dbReference>
<evidence type="ECO:0000256" key="1">
    <source>
        <dbReference type="ARBA" id="ARBA00022491"/>
    </source>
</evidence>
<feature type="DNA-binding region" description="H-T-H motif" evidence="5">
    <location>
        <begin position="31"/>
        <end position="50"/>
    </location>
</feature>
<organism evidence="7 8">
    <name type="scientific">Virgisporangium aurantiacum</name>
    <dbReference type="NCBI Taxonomy" id="175570"/>
    <lineage>
        <taxon>Bacteria</taxon>
        <taxon>Bacillati</taxon>
        <taxon>Actinomycetota</taxon>
        <taxon>Actinomycetes</taxon>
        <taxon>Micromonosporales</taxon>
        <taxon>Micromonosporaceae</taxon>
        <taxon>Virgisporangium</taxon>
    </lineage>
</organism>
<evidence type="ECO:0000256" key="3">
    <source>
        <dbReference type="ARBA" id="ARBA00023125"/>
    </source>
</evidence>
<dbReference type="Pfam" id="PF13977">
    <property type="entry name" value="TetR_C_6"/>
    <property type="match status" value="1"/>
</dbReference>
<reference evidence="7" key="1">
    <citation type="submission" date="2021-01" db="EMBL/GenBank/DDBJ databases">
        <title>Whole genome shotgun sequence of Virgisporangium aurantiacum NBRC 16421.</title>
        <authorList>
            <person name="Komaki H."/>
            <person name="Tamura T."/>
        </authorList>
    </citation>
    <scope>NUCLEOTIDE SEQUENCE</scope>
    <source>
        <strain evidence="7">NBRC 16421</strain>
    </source>
</reference>
<dbReference type="AlphaFoldDB" id="A0A8J3Z7N6"/>
<dbReference type="InterPro" id="IPR009057">
    <property type="entry name" value="Homeodomain-like_sf"/>
</dbReference>
<dbReference type="EMBL" id="BOPG01000033">
    <property type="protein sequence ID" value="GIJ57858.1"/>
    <property type="molecule type" value="Genomic_DNA"/>
</dbReference>
<evidence type="ECO:0000313" key="8">
    <source>
        <dbReference type="Proteomes" id="UP000612585"/>
    </source>
</evidence>
<dbReference type="InterPro" id="IPR036271">
    <property type="entry name" value="Tet_transcr_reg_TetR-rel_C_sf"/>
</dbReference>
<dbReference type="SUPFAM" id="SSF48498">
    <property type="entry name" value="Tetracyclin repressor-like, C-terminal domain"/>
    <property type="match status" value="1"/>
</dbReference>
<evidence type="ECO:0000259" key="6">
    <source>
        <dbReference type="PROSITE" id="PS50977"/>
    </source>
</evidence>
<dbReference type="Proteomes" id="UP000612585">
    <property type="component" value="Unassembled WGS sequence"/>
</dbReference>
<evidence type="ECO:0000256" key="2">
    <source>
        <dbReference type="ARBA" id="ARBA00023015"/>
    </source>
</evidence>
<accession>A0A8J3Z7N6</accession>